<feature type="transmembrane region" description="Helical" evidence="6">
    <location>
        <begin position="280"/>
        <end position="302"/>
    </location>
</feature>
<evidence type="ECO:0008006" key="8">
    <source>
        <dbReference type="Google" id="ProtNLM"/>
    </source>
</evidence>
<feature type="transmembrane region" description="Helical" evidence="6">
    <location>
        <begin position="143"/>
        <end position="161"/>
    </location>
</feature>
<accession>A0A382E7R9</accession>
<keyword evidence="2" id="KW-1003">Cell membrane</keyword>
<keyword evidence="5 6" id="KW-0472">Membrane</keyword>
<gene>
    <name evidence="7" type="ORF">METZ01_LOCUS198895</name>
</gene>
<evidence type="ECO:0000256" key="1">
    <source>
        <dbReference type="ARBA" id="ARBA00004651"/>
    </source>
</evidence>
<proteinExistence type="predicted"/>
<dbReference type="NCBIfam" id="TIGR00374">
    <property type="entry name" value="flippase-like domain"/>
    <property type="match status" value="1"/>
</dbReference>
<feature type="transmembrane region" description="Helical" evidence="6">
    <location>
        <begin position="7"/>
        <end position="26"/>
    </location>
</feature>
<dbReference type="EMBL" id="UINC01042853">
    <property type="protein sequence ID" value="SVB46041.1"/>
    <property type="molecule type" value="Genomic_DNA"/>
</dbReference>
<name>A0A382E7R9_9ZZZZ</name>
<keyword evidence="4 6" id="KW-1133">Transmembrane helix</keyword>
<dbReference type="PANTHER" id="PTHR39087:SF2">
    <property type="entry name" value="UPF0104 MEMBRANE PROTEIN MJ1595"/>
    <property type="match status" value="1"/>
</dbReference>
<evidence type="ECO:0000256" key="3">
    <source>
        <dbReference type="ARBA" id="ARBA00022692"/>
    </source>
</evidence>
<dbReference type="Pfam" id="PF03706">
    <property type="entry name" value="LPG_synthase_TM"/>
    <property type="match status" value="1"/>
</dbReference>
<evidence type="ECO:0000256" key="5">
    <source>
        <dbReference type="ARBA" id="ARBA00023136"/>
    </source>
</evidence>
<feature type="transmembrane region" description="Helical" evidence="6">
    <location>
        <begin position="245"/>
        <end position="268"/>
    </location>
</feature>
<feature type="transmembrane region" description="Helical" evidence="6">
    <location>
        <begin position="114"/>
        <end position="137"/>
    </location>
</feature>
<evidence type="ECO:0000313" key="7">
    <source>
        <dbReference type="EMBL" id="SVB46041.1"/>
    </source>
</evidence>
<evidence type="ECO:0000256" key="2">
    <source>
        <dbReference type="ARBA" id="ARBA00022475"/>
    </source>
</evidence>
<evidence type="ECO:0000256" key="4">
    <source>
        <dbReference type="ARBA" id="ARBA00022989"/>
    </source>
</evidence>
<comment type="subcellular location">
    <subcellularLocation>
        <location evidence="1">Cell membrane</location>
        <topology evidence="1">Multi-pass membrane protein</topology>
    </subcellularLocation>
</comment>
<dbReference type="InterPro" id="IPR022791">
    <property type="entry name" value="L-PG_synthase/AglD"/>
</dbReference>
<organism evidence="7">
    <name type="scientific">marine metagenome</name>
    <dbReference type="NCBI Taxonomy" id="408172"/>
    <lineage>
        <taxon>unclassified sequences</taxon>
        <taxon>metagenomes</taxon>
        <taxon>ecological metagenomes</taxon>
    </lineage>
</organism>
<dbReference type="PANTHER" id="PTHR39087">
    <property type="entry name" value="UPF0104 MEMBRANE PROTEIN MJ1595"/>
    <property type="match status" value="1"/>
</dbReference>
<keyword evidence="3 6" id="KW-0812">Transmembrane</keyword>
<dbReference type="GO" id="GO:0005886">
    <property type="term" value="C:plasma membrane"/>
    <property type="evidence" value="ECO:0007669"/>
    <property type="project" value="UniProtKB-SubCell"/>
</dbReference>
<dbReference type="AlphaFoldDB" id="A0A382E7R9"/>
<feature type="transmembrane region" description="Helical" evidence="6">
    <location>
        <begin position="203"/>
        <end position="225"/>
    </location>
</feature>
<sequence>MIRLFKKIVPIIVIVIIVYAIFLFLADIDKITDKIINFKPEFILIIIPLTILSWIIIYLRWNILLKTIKVKIPHSINFQIFLAGGALGITPGKVGELFKSQILKDKFNIPRTKTAPLFIVEKFLDSIGALIVTLFGIWFFPEIGYLAIFGLFVLLLVFKILTSKKLFDKALILFCKFKYFQKYFEPLSSSHEILNHTLYNKNMLLLSLLSIAYWIVIGSAAFFVVQGFGISTIELLNMISIYSSSIILGALSFIPGGIGVAEGSLIGLFSLQSIDFSEAIVIVVLIRLFTLWFSTIVGFIALKTSKAF</sequence>
<evidence type="ECO:0000256" key="6">
    <source>
        <dbReference type="SAM" id="Phobius"/>
    </source>
</evidence>
<reference evidence="7" key="1">
    <citation type="submission" date="2018-05" db="EMBL/GenBank/DDBJ databases">
        <authorList>
            <person name="Lanie J.A."/>
            <person name="Ng W.-L."/>
            <person name="Kazmierczak K.M."/>
            <person name="Andrzejewski T.M."/>
            <person name="Davidsen T.M."/>
            <person name="Wayne K.J."/>
            <person name="Tettelin H."/>
            <person name="Glass J.I."/>
            <person name="Rusch D."/>
            <person name="Podicherti R."/>
            <person name="Tsui H.-C.T."/>
            <person name="Winkler M.E."/>
        </authorList>
    </citation>
    <scope>NUCLEOTIDE SEQUENCE</scope>
</reference>
<feature type="transmembrane region" description="Helical" evidence="6">
    <location>
        <begin position="42"/>
        <end position="61"/>
    </location>
</feature>
<protein>
    <recommendedName>
        <fullName evidence="8">Flippase-like domain-containing protein</fullName>
    </recommendedName>
</protein>